<feature type="domain" description="Homeobox" evidence="9">
    <location>
        <begin position="51"/>
        <end position="111"/>
    </location>
</feature>
<feature type="region of interest" description="Disordered" evidence="8">
    <location>
        <begin position="377"/>
        <end position="401"/>
    </location>
</feature>
<dbReference type="SUPFAM" id="SSF46689">
    <property type="entry name" value="Homeodomain-like"/>
    <property type="match status" value="1"/>
</dbReference>
<evidence type="ECO:0000256" key="7">
    <source>
        <dbReference type="RuleBase" id="RU000682"/>
    </source>
</evidence>
<dbReference type="InterPro" id="IPR001356">
    <property type="entry name" value="HD"/>
</dbReference>
<feature type="region of interest" description="Disordered" evidence="8">
    <location>
        <begin position="456"/>
        <end position="513"/>
    </location>
</feature>
<evidence type="ECO:0000256" key="6">
    <source>
        <dbReference type="PROSITE-ProRule" id="PRU00108"/>
    </source>
</evidence>
<dbReference type="InterPro" id="IPR009057">
    <property type="entry name" value="Homeodomain-like_sf"/>
</dbReference>
<feature type="region of interest" description="Disordered" evidence="8">
    <location>
        <begin position="606"/>
        <end position="630"/>
    </location>
</feature>
<dbReference type="Proteomes" id="UP001629113">
    <property type="component" value="Unassembled WGS sequence"/>
</dbReference>
<feature type="compositionally biased region" description="Polar residues" evidence="8">
    <location>
        <begin position="23"/>
        <end position="33"/>
    </location>
</feature>
<feature type="compositionally biased region" description="Low complexity" evidence="8">
    <location>
        <begin position="473"/>
        <end position="483"/>
    </location>
</feature>
<dbReference type="GO" id="GO:0003677">
    <property type="term" value="F:DNA binding"/>
    <property type="evidence" value="ECO:0007669"/>
    <property type="project" value="UniProtKB-KW"/>
</dbReference>
<comment type="caution">
    <text evidence="10">The sequence shown here is derived from an EMBL/GenBank/DDBJ whole genome shotgun (WGS) entry which is preliminary data.</text>
</comment>
<dbReference type="PROSITE" id="PS50071">
    <property type="entry name" value="HOMEOBOX_2"/>
    <property type="match status" value="1"/>
</dbReference>
<feature type="compositionally biased region" description="Polar residues" evidence="8">
    <location>
        <begin position="307"/>
        <end position="335"/>
    </location>
</feature>
<keyword evidence="11" id="KW-1185">Reference proteome</keyword>
<dbReference type="SMART" id="SM00389">
    <property type="entry name" value="HOX"/>
    <property type="match status" value="1"/>
</dbReference>
<dbReference type="InterPro" id="IPR050720">
    <property type="entry name" value="Engrailed_Homeobox_TFs"/>
</dbReference>
<name>A0ABR4PXP1_9HELO</name>
<evidence type="ECO:0000256" key="5">
    <source>
        <dbReference type="ARBA" id="ARBA00023242"/>
    </source>
</evidence>
<evidence type="ECO:0000256" key="3">
    <source>
        <dbReference type="ARBA" id="ARBA00023125"/>
    </source>
</evidence>
<dbReference type="CDD" id="cd00086">
    <property type="entry name" value="homeodomain"/>
    <property type="match status" value="1"/>
</dbReference>
<feature type="compositionally biased region" description="Pro residues" evidence="8">
    <location>
        <begin position="336"/>
        <end position="349"/>
    </location>
</feature>
<evidence type="ECO:0000256" key="8">
    <source>
        <dbReference type="SAM" id="MobiDB-lite"/>
    </source>
</evidence>
<protein>
    <submittedName>
        <fullName evidence="10">Homeobox transcription</fullName>
    </submittedName>
</protein>
<reference evidence="10 11" key="1">
    <citation type="submission" date="2024-06" db="EMBL/GenBank/DDBJ databases">
        <title>Complete genome of Phlyctema vagabunda strain 19-DSS-EL-015.</title>
        <authorList>
            <person name="Fiorenzani C."/>
        </authorList>
    </citation>
    <scope>NUCLEOTIDE SEQUENCE [LARGE SCALE GENOMIC DNA]</scope>
    <source>
        <strain evidence="10 11">19-DSS-EL-015</strain>
    </source>
</reference>
<evidence type="ECO:0000256" key="2">
    <source>
        <dbReference type="ARBA" id="ARBA00010896"/>
    </source>
</evidence>
<organism evidence="10 11">
    <name type="scientific">Phlyctema vagabunda</name>
    <dbReference type="NCBI Taxonomy" id="108571"/>
    <lineage>
        <taxon>Eukaryota</taxon>
        <taxon>Fungi</taxon>
        <taxon>Dikarya</taxon>
        <taxon>Ascomycota</taxon>
        <taxon>Pezizomycotina</taxon>
        <taxon>Leotiomycetes</taxon>
        <taxon>Helotiales</taxon>
        <taxon>Dermateaceae</taxon>
        <taxon>Phlyctema</taxon>
    </lineage>
</organism>
<comment type="similarity">
    <text evidence="2">Belongs to the engrailed homeobox family.</text>
</comment>
<dbReference type="PANTHER" id="PTHR24341">
    <property type="entry name" value="HOMEOBOX PROTEIN ENGRAILED"/>
    <property type="match status" value="1"/>
</dbReference>
<feature type="DNA-binding region" description="Homeobox" evidence="6">
    <location>
        <begin position="53"/>
        <end position="112"/>
    </location>
</feature>
<proteinExistence type="inferred from homology"/>
<gene>
    <name evidence="10" type="ORF">PVAG01_01543</name>
</gene>
<feature type="region of interest" description="Disordered" evidence="8">
    <location>
        <begin position="306"/>
        <end position="353"/>
    </location>
</feature>
<comment type="subcellular location">
    <subcellularLocation>
        <location evidence="1 6 7">Nucleus</location>
    </subcellularLocation>
</comment>
<keyword evidence="5 6" id="KW-0539">Nucleus</keyword>
<keyword evidence="3 6" id="KW-0238">DNA-binding</keyword>
<dbReference type="Pfam" id="PF00046">
    <property type="entry name" value="Homeodomain"/>
    <property type="match status" value="1"/>
</dbReference>
<accession>A0ABR4PXP1</accession>
<dbReference type="Gene3D" id="1.10.10.60">
    <property type="entry name" value="Homeodomain-like"/>
    <property type="match status" value="1"/>
</dbReference>
<evidence type="ECO:0000256" key="4">
    <source>
        <dbReference type="ARBA" id="ARBA00023155"/>
    </source>
</evidence>
<feature type="compositionally biased region" description="Polar residues" evidence="8">
    <location>
        <begin position="608"/>
        <end position="630"/>
    </location>
</feature>
<dbReference type="PROSITE" id="PS00027">
    <property type="entry name" value="HOMEOBOX_1"/>
    <property type="match status" value="1"/>
</dbReference>
<dbReference type="PANTHER" id="PTHR24341:SF6">
    <property type="entry name" value="HOMEOBOX PROTEIN INVECTED"/>
    <property type="match status" value="1"/>
</dbReference>
<feature type="region of interest" description="Disordered" evidence="8">
    <location>
        <begin position="16"/>
        <end position="35"/>
    </location>
</feature>
<evidence type="ECO:0000313" key="11">
    <source>
        <dbReference type="Proteomes" id="UP001629113"/>
    </source>
</evidence>
<evidence type="ECO:0000313" key="10">
    <source>
        <dbReference type="EMBL" id="KAL3428034.1"/>
    </source>
</evidence>
<evidence type="ECO:0000259" key="9">
    <source>
        <dbReference type="PROSITE" id="PS50071"/>
    </source>
</evidence>
<dbReference type="InterPro" id="IPR017970">
    <property type="entry name" value="Homeobox_CS"/>
</dbReference>
<dbReference type="EMBL" id="JBFCZG010000001">
    <property type="protein sequence ID" value="KAL3428034.1"/>
    <property type="molecule type" value="Genomic_DNA"/>
</dbReference>
<feature type="region of interest" description="Disordered" evidence="8">
    <location>
        <begin position="105"/>
        <end position="131"/>
    </location>
</feature>
<evidence type="ECO:0000256" key="1">
    <source>
        <dbReference type="ARBA" id="ARBA00004123"/>
    </source>
</evidence>
<keyword evidence="4 6" id="KW-0371">Homeobox</keyword>
<sequence>MDHHYLHAAQYEQHFPHHPNLQHHPSNQLSFESQHSHLYDRQSPMITMPNVQKNETKPRLGKEEVEILEREFQKNPKPTTNTKKQFAEQMSVDLSRINNWFQNRRAKRKQEKKQEAYEAGQAREALGYSESDSPEYFGTNSFYDSNGMLPIQANQTLYPLLTGPPPAIASYNPQYSDPTGASIESLERTMAAAHAAAAAHRISAQEFHEGYVQQNDGLPNFGGPLVLRSGPNGDRAPFPAPTAPRYNNENLFQEDPSLLHFEDSVQSLNDATETPTMFNGYTVPSDLISVSPQAMTNFGSHLLPSAESLSPSGSDNMESLEYQNDASEHSSTSQSPPAPGQFRSPPPPSDIAKRRNVAHKPAALGMEVIRNRPQLGPRTVSQADSYRRPMASPGASPMCRTFSGNSVITGRVMKPGARPPQRSPIDMKFFSDTMERNYHTSNLPPSLTTGSSLNCSLAPPTPMSPMEHGMRGSTTESSSPESSLNFMVGGSSQGFFGTDGESNMASPPDTPGPNAWYLPGNDWKYGMSDEPIYTPANDEFPAHFTLETQTPAYLASVSQPVTPAFGGDFNHNLLLQNNSSPQYLVNSCGQPEYSFSEGLPSLGFLPGSSPQSKSKTFQFSNSTPADFTEK</sequence>